<feature type="transmembrane region" description="Helical" evidence="7">
    <location>
        <begin position="225"/>
        <end position="247"/>
    </location>
</feature>
<sequence>MKKEKLLTNGWVVAIGAIISCALWGSAFPCIKIGYKLLNIAADDVSTQILFAGVRFTLAGVLSIVFESIIERRVLLPKKSSIGNILKLCMMQTVIQYLFFYVGLAHSSGVTGSIITGTNSLLTILIACFIFRQEKMTLPTMIGCVVGLAGVVVANLGGGSIGTQMHLNGEGFVFIAALFYAISSIYLKKYSQQDDPVMLSGYQFLVGGLILSVLGFATGGRLSGFTLQSSLLLLYLGFLSAMAYALWGILLKYNPVSRVAIYGFTNPVIGVLLSALLLGEGGQAFSAKNLLALLLVCTGIIVVNLWKKKAGEQKVPQAE</sequence>
<keyword evidence="5 7" id="KW-1133">Transmembrane helix</keyword>
<dbReference type="InterPro" id="IPR050638">
    <property type="entry name" value="AA-Vitamin_Transporters"/>
</dbReference>
<accession>A0A9W6C7D6</accession>
<evidence type="ECO:0000313" key="9">
    <source>
        <dbReference type="EMBL" id="GLG04558.1"/>
    </source>
</evidence>
<gene>
    <name evidence="9" type="ORF">Selli1_17320</name>
</gene>
<comment type="similarity">
    <text evidence="2">Belongs to the EamA transporter family.</text>
</comment>
<dbReference type="GO" id="GO:0005886">
    <property type="term" value="C:plasma membrane"/>
    <property type="evidence" value="ECO:0007669"/>
    <property type="project" value="UniProtKB-SubCell"/>
</dbReference>
<reference evidence="9 10" key="1">
    <citation type="journal article" date="2023" name="Int. J. Syst. Evol. Microbiol.">
        <title>Sellimonas catena sp. nov., isolated from human faeces.</title>
        <authorList>
            <person name="Hisatomi A."/>
            <person name="Ohkuma M."/>
            <person name="Sakamoto M."/>
        </authorList>
    </citation>
    <scope>NUCLEOTIDE SEQUENCE [LARGE SCALE GENOMIC DNA]</scope>
    <source>
        <strain evidence="9 10">12EGH17</strain>
    </source>
</reference>
<evidence type="ECO:0000256" key="3">
    <source>
        <dbReference type="ARBA" id="ARBA00022475"/>
    </source>
</evidence>
<feature type="transmembrane region" description="Helical" evidence="7">
    <location>
        <begin position="199"/>
        <end position="219"/>
    </location>
</feature>
<feature type="transmembrane region" description="Helical" evidence="7">
    <location>
        <begin position="110"/>
        <end position="131"/>
    </location>
</feature>
<keyword evidence="3" id="KW-1003">Cell membrane</keyword>
<feature type="domain" description="EamA" evidence="8">
    <location>
        <begin position="169"/>
        <end position="304"/>
    </location>
</feature>
<comment type="subcellular location">
    <subcellularLocation>
        <location evidence="1">Cell membrane</location>
        <topology evidence="1">Multi-pass membrane protein</topology>
    </subcellularLocation>
</comment>
<name>A0A9W6C7D6_9FIRM</name>
<dbReference type="InterPro" id="IPR000620">
    <property type="entry name" value="EamA_dom"/>
</dbReference>
<organism evidence="9 10">
    <name type="scientific">Sellimonas catena</name>
    <dbReference type="NCBI Taxonomy" id="2994035"/>
    <lineage>
        <taxon>Bacteria</taxon>
        <taxon>Bacillati</taxon>
        <taxon>Bacillota</taxon>
        <taxon>Clostridia</taxon>
        <taxon>Lachnospirales</taxon>
        <taxon>Lachnospiraceae</taxon>
        <taxon>Sellimonas</taxon>
    </lineage>
</organism>
<dbReference type="InterPro" id="IPR037185">
    <property type="entry name" value="EmrE-like"/>
</dbReference>
<dbReference type="AlphaFoldDB" id="A0A9W6C7D6"/>
<dbReference type="PROSITE" id="PS51257">
    <property type="entry name" value="PROKAR_LIPOPROTEIN"/>
    <property type="match status" value="1"/>
</dbReference>
<dbReference type="PANTHER" id="PTHR32322">
    <property type="entry name" value="INNER MEMBRANE TRANSPORTER"/>
    <property type="match status" value="1"/>
</dbReference>
<keyword evidence="6 7" id="KW-0472">Membrane</keyword>
<evidence type="ECO:0000313" key="10">
    <source>
        <dbReference type="Proteomes" id="UP001145145"/>
    </source>
</evidence>
<evidence type="ECO:0000256" key="6">
    <source>
        <dbReference type="ARBA" id="ARBA00023136"/>
    </source>
</evidence>
<feature type="transmembrane region" description="Helical" evidence="7">
    <location>
        <begin position="169"/>
        <end position="187"/>
    </location>
</feature>
<feature type="transmembrane region" description="Helical" evidence="7">
    <location>
        <begin position="290"/>
        <end position="306"/>
    </location>
</feature>
<evidence type="ECO:0000259" key="8">
    <source>
        <dbReference type="Pfam" id="PF00892"/>
    </source>
</evidence>
<comment type="caution">
    <text evidence="9">The sequence shown here is derived from an EMBL/GenBank/DDBJ whole genome shotgun (WGS) entry which is preliminary data.</text>
</comment>
<proteinExistence type="inferred from homology"/>
<dbReference type="Pfam" id="PF00892">
    <property type="entry name" value="EamA"/>
    <property type="match status" value="2"/>
</dbReference>
<protein>
    <submittedName>
        <fullName evidence="9">Permease</fullName>
    </submittedName>
</protein>
<feature type="transmembrane region" description="Helical" evidence="7">
    <location>
        <begin position="259"/>
        <end position="278"/>
    </location>
</feature>
<feature type="transmembrane region" description="Helical" evidence="7">
    <location>
        <begin position="12"/>
        <end position="35"/>
    </location>
</feature>
<evidence type="ECO:0000256" key="2">
    <source>
        <dbReference type="ARBA" id="ARBA00007362"/>
    </source>
</evidence>
<evidence type="ECO:0000256" key="1">
    <source>
        <dbReference type="ARBA" id="ARBA00004651"/>
    </source>
</evidence>
<dbReference type="SUPFAM" id="SSF103481">
    <property type="entry name" value="Multidrug resistance efflux transporter EmrE"/>
    <property type="match status" value="2"/>
</dbReference>
<dbReference type="PANTHER" id="PTHR32322:SF18">
    <property type="entry name" value="S-ADENOSYLMETHIONINE_S-ADENOSYLHOMOCYSTEINE TRANSPORTER"/>
    <property type="match status" value="1"/>
</dbReference>
<dbReference type="EMBL" id="BSBO01000016">
    <property type="protein sequence ID" value="GLG04558.1"/>
    <property type="molecule type" value="Genomic_DNA"/>
</dbReference>
<evidence type="ECO:0000256" key="4">
    <source>
        <dbReference type="ARBA" id="ARBA00022692"/>
    </source>
</evidence>
<keyword evidence="4 7" id="KW-0812">Transmembrane</keyword>
<evidence type="ECO:0000256" key="5">
    <source>
        <dbReference type="ARBA" id="ARBA00022989"/>
    </source>
</evidence>
<feature type="domain" description="EamA" evidence="8">
    <location>
        <begin position="14"/>
        <end position="155"/>
    </location>
</feature>
<evidence type="ECO:0000256" key="7">
    <source>
        <dbReference type="SAM" id="Phobius"/>
    </source>
</evidence>
<feature type="transmembrane region" description="Helical" evidence="7">
    <location>
        <begin position="138"/>
        <end position="157"/>
    </location>
</feature>
<dbReference type="Proteomes" id="UP001145145">
    <property type="component" value="Unassembled WGS sequence"/>
</dbReference>
<feature type="transmembrane region" description="Helical" evidence="7">
    <location>
        <begin position="82"/>
        <end position="104"/>
    </location>
</feature>
<dbReference type="RefSeq" id="WP_087252238.1">
    <property type="nucleotide sequence ID" value="NZ_BSBO01000016.1"/>
</dbReference>
<keyword evidence="10" id="KW-1185">Reference proteome</keyword>
<feature type="transmembrane region" description="Helical" evidence="7">
    <location>
        <begin position="47"/>
        <end position="70"/>
    </location>
</feature>